<dbReference type="Gene3D" id="3.60.15.10">
    <property type="entry name" value="Ribonuclease Z/Hydroxyacylglutathione hydrolase-like"/>
    <property type="match status" value="1"/>
</dbReference>
<dbReference type="PANTHER" id="PTHR46233:SF3">
    <property type="entry name" value="HYDROXYACYLGLUTATHIONE HYDROLASE GLOC"/>
    <property type="match status" value="1"/>
</dbReference>
<comment type="cofactor">
    <cofactor evidence="1">
        <name>Zn(2+)</name>
        <dbReference type="ChEBI" id="CHEBI:29105"/>
    </cofactor>
</comment>
<dbReference type="RefSeq" id="WP_345332476.1">
    <property type="nucleotide sequence ID" value="NZ_BAABJI010000002.1"/>
</dbReference>
<dbReference type="InterPro" id="IPR036866">
    <property type="entry name" value="RibonucZ/Hydroxyglut_hydro"/>
</dbReference>
<evidence type="ECO:0000313" key="7">
    <source>
        <dbReference type="EMBL" id="GAA4925001.1"/>
    </source>
</evidence>
<evidence type="ECO:0000256" key="5">
    <source>
        <dbReference type="SAM" id="SignalP"/>
    </source>
</evidence>
<name>A0ABP9G1S5_9SPHI</name>
<keyword evidence="8" id="KW-1185">Reference proteome</keyword>
<keyword evidence="5" id="KW-0732">Signal</keyword>
<gene>
    <name evidence="7" type="primary">blaBJP</name>
    <name evidence="7" type="ORF">GCM10023313_31800</name>
</gene>
<dbReference type="InterPro" id="IPR001279">
    <property type="entry name" value="Metallo-B-lactamas"/>
</dbReference>
<keyword evidence="3" id="KW-0378">Hydrolase</keyword>
<dbReference type="EMBL" id="BAABJI010000002">
    <property type="protein sequence ID" value="GAA4925001.1"/>
    <property type="molecule type" value="Genomic_DNA"/>
</dbReference>
<evidence type="ECO:0000313" key="8">
    <source>
        <dbReference type="Proteomes" id="UP001501436"/>
    </source>
</evidence>
<comment type="caution">
    <text evidence="7">The sequence shown here is derived from an EMBL/GenBank/DDBJ whole genome shotgun (WGS) entry which is preliminary data.</text>
</comment>
<dbReference type="InterPro" id="IPR051453">
    <property type="entry name" value="MBL_Glyoxalase_II"/>
</dbReference>
<dbReference type="SMART" id="SM00849">
    <property type="entry name" value="Lactamase_B"/>
    <property type="match status" value="1"/>
</dbReference>
<evidence type="ECO:0000256" key="3">
    <source>
        <dbReference type="ARBA" id="ARBA00022801"/>
    </source>
</evidence>
<dbReference type="NCBIfam" id="NF033105">
    <property type="entry name" value="bla_subclass_B3"/>
    <property type="match status" value="1"/>
</dbReference>
<proteinExistence type="predicted"/>
<reference evidence="8" key="1">
    <citation type="journal article" date="2019" name="Int. J. Syst. Evol. Microbiol.">
        <title>The Global Catalogue of Microorganisms (GCM) 10K type strain sequencing project: providing services to taxonomists for standard genome sequencing and annotation.</title>
        <authorList>
            <consortium name="The Broad Institute Genomics Platform"/>
            <consortium name="The Broad Institute Genome Sequencing Center for Infectious Disease"/>
            <person name="Wu L."/>
            <person name="Ma J."/>
        </authorList>
    </citation>
    <scope>NUCLEOTIDE SEQUENCE [LARGE SCALE GENOMIC DNA]</scope>
    <source>
        <strain evidence="8">JCM 18283</strain>
    </source>
</reference>
<organism evidence="7 8">
    <name type="scientific">Mucilaginibacter defluvii</name>
    <dbReference type="NCBI Taxonomy" id="1196019"/>
    <lineage>
        <taxon>Bacteria</taxon>
        <taxon>Pseudomonadati</taxon>
        <taxon>Bacteroidota</taxon>
        <taxon>Sphingobacteriia</taxon>
        <taxon>Sphingobacteriales</taxon>
        <taxon>Sphingobacteriaceae</taxon>
        <taxon>Mucilaginibacter</taxon>
    </lineage>
</organism>
<feature type="domain" description="Metallo-beta-lactamase" evidence="6">
    <location>
        <begin position="57"/>
        <end position="247"/>
    </location>
</feature>
<evidence type="ECO:0000256" key="2">
    <source>
        <dbReference type="ARBA" id="ARBA00022723"/>
    </source>
</evidence>
<feature type="chain" id="PRO_5046967351" evidence="5">
    <location>
        <begin position="25"/>
        <end position="291"/>
    </location>
</feature>
<feature type="signal peptide" evidence="5">
    <location>
        <begin position="1"/>
        <end position="24"/>
    </location>
</feature>
<evidence type="ECO:0000256" key="1">
    <source>
        <dbReference type="ARBA" id="ARBA00001947"/>
    </source>
</evidence>
<dbReference type="SUPFAM" id="SSF56281">
    <property type="entry name" value="Metallo-hydrolase/oxidoreductase"/>
    <property type="match status" value="1"/>
</dbReference>
<sequence>MQRYLSKFIRLTLFFTVIFTAANAQKVVEPTDVPAEWSKPYQPFRIAGNLYYVGTYDLASYLIVTPKGNILINTGLANSAGIIKQNVEKLGFKFKDIKILLTTQAHYDHMGAMAAIKKQTGAKMMVDEADAQVVADGGSSDYALGNGVSTYAPVKADKLLHNQDSIVLGGTKLVMLHHPGHTKGSCSYLFNVKDAVRTYRVLIANMPSIVIEKAFDEVAAYPEIEKDYAYTFDAMKKLTFDIWLSSHASQFDLQTKHKPGDTYNPEAYIDRKGYDEALADLEKEFEGKRKR</sequence>
<dbReference type="PANTHER" id="PTHR46233">
    <property type="entry name" value="HYDROXYACYLGLUTATHIONE HYDROLASE GLOC"/>
    <property type="match status" value="1"/>
</dbReference>
<dbReference type="NCBIfam" id="NF012229">
    <property type="entry name" value="bla_class_B_core"/>
    <property type="match status" value="1"/>
</dbReference>
<keyword evidence="4" id="KW-0862">Zinc</keyword>
<protein>
    <submittedName>
        <fullName evidence="7">Subclass B3 metallo-beta-lactamase BJP-1</fullName>
    </submittedName>
</protein>
<evidence type="ECO:0000259" key="6">
    <source>
        <dbReference type="SMART" id="SM00849"/>
    </source>
</evidence>
<evidence type="ECO:0000256" key="4">
    <source>
        <dbReference type="ARBA" id="ARBA00022833"/>
    </source>
</evidence>
<dbReference type="Proteomes" id="UP001501436">
    <property type="component" value="Unassembled WGS sequence"/>
</dbReference>
<accession>A0ABP9G1S5</accession>
<keyword evidence="2" id="KW-0479">Metal-binding</keyword>
<dbReference type="Pfam" id="PF00753">
    <property type="entry name" value="Lactamase_B"/>
    <property type="match status" value="1"/>
</dbReference>